<reference evidence="1" key="1">
    <citation type="journal article" date="2020" name="Nature">
        <title>Giant virus diversity and host interactions through global metagenomics.</title>
        <authorList>
            <person name="Schulz F."/>
            <person name="Roux S."/>
            <person name="Paez-Espino D."/>
            <person name="Jungbluth S."/>
            <person name="Walsh D.A."/>
            <person name="Denef V.J."/>
            <person name="McMahon K.D."/>
            <person name="Konstantinidis K.T."/>
            <person name="Eloe-Fadrosh E.A."/>
            <person name="Kyrpides N.C."/>
            <person name="Woyke T."/>
        </authorList>
    </citation>
    <scope>NUCLEOTIDE SEQUENCE</scope>
    <source>
        <strain evidence="1">GVMAG-M-3300017651-5</strain>
    </source>
</reference>
<name>A0A6C0BMZ3_9ZZZZ</name>
<protein>
    <submittedName>
        <fullName evidence="1">Uncharacterized protein</fullName>
    </submittedName>
</protein>
<proteinExistence type="predicted"/>
<organism evidence="1">
    <name type="scientific">viral metagenome</name>
    <dbReference type="NCBI Taxonomy" id="1070528"/>
    <lineage>
        <taxon>unclassified sequences</taxon>
        <taxon>metagenomes</taxon>
        <taxon>organismal metagenomes</taxon>
    </lineage>
</organism>
<dbReference type="EMBL" id="MN739194">
    <property type="protein sequence ID" value="QHS92949.1"/>
    <property type="molecule type" value="Genomic_DNA"/>
</dbReference>
<dbReference type="AlphaFoldDB" id="A0A6C0BMZ3"/>
<evidence type="ECO:0000313" key="1">
    <source>
        <dbReference type="EMBL" id="QHS92949.1"/>
    </source>
</evidence>
<sequence>MLSNVTWSGSLNDCGYIWYVDCYHDLMFDNTVRDHCL</sequence>
<accession>A0A6C0BMZ3</accession>